<keyword evidence="6 8" id="KW-0496">Mitochondrion</keyword>
<organism evidence="10 11">
    <name type="scientific">Vanrija albida</name>
    <dbReference type="NCBI Taxonomy" id="181172"/>
    <lineage>
        <taxon>Eukaryota</taxon>
        <taxon>Fungi</taxon>
        <taxon>Dikarya</taxon>
        <taxon>Basidiomycota</taxon>
        <taxon>Agaricomycotina</taxon>
        <taxon>Tremellomycetes</taxon>
        <taxon>Trichosporonales</taxon>
        <taxon>Trichosporonaceae</taxon>
        <taxon>Vanrija</taxon>
    </lineage>
</organism>
<keyword evidence="4" id="KW-0809">Transit peptide</keyword>
<evidence type="ECO:0000256" key="6">
    <source>
        <dbReference type="ARBA" id="ARBA00023128"/>
    </source>
</evidence>
<feature type="compositionally biased region" description="Basic and acidic residues" evidence="9">
    <location>
        <begin position="77"/>
        <end position="87"/>
    </location>
</feature>
<dbReference type="RefSeq" id="XP_069213529.1">
    <property type="nucleotide sequence ID" value="XM_069349985.1"/>
</dbReference>
<evidence type="ECO:0000313" key="11">
    <source>
        <dbReference type="Proteomes" id="UP001565368"/>
    </source>
</evidence>
<evidence type="ECO:0000256" key="3">
    <source>
        <dbReference type="ARBA" id="ARBA00022692"/>
    </source>
</evidence>
<keyword evidence="3 8" id="KW-0812">Transmembrane</keyword>
<comment type="subcellular location">
    <subcellularLocation>
        <location evidence="8">Mitochondrion inner membrane</location>
        <topology evidence="8">Single-pass membrane protein</topology>
    </subcellularLocation>
    <subcellularLocation>
        <location evidence="1">Mitochondrion membrane</location>
        <topology evidence="1">Single-pass membrane protein</topology>
    </subcellularLocation>
</comment>
<dbReference type="Proteomes" id="UP001565368">
    <property type="component" value="Unassembled WGS sequence"/>
</dbReference>
<proteinExistence type="inferred from homology"/>
<protein>
    <recommendedName>
        <fullName evidence="8">Mitochondrial import inner membrane translocase subunit Tim21</fullName>
    </recommendedName>
</protein>
<reference evidence="10 11" key="1">
    <citation type="submission" date="2023-08" db="EMBL/GenBank/DDBJ databases">
        <title>Annotated Genome Sequence of Vanrija albida AlHP1.</title>
        <authorList>
            <person name="Herzog R."/>
        </authorList>
    </citation>
    <scope>NUCLEOTIDE SEQUENCE [LARGE SCALE GENOMIC DNA]</scope>
    <source>
        <strain evidence="10 11">AlHP1</strain>
    </source>
</reference>
<keyword evidence="5 8" id="KW-1133">Transmembrane helix</keyword>
<evidence type="ECO:0000256" key="8">
    <source>
        <dbReference type="RuleBase" id="RU367142"/>
    </source>
</evidence>
<feature type="region of interest" description="Disordered" evidence="9">
    <location>
        <begin position="53"/>
        <end position="105"/>
    </location>
</feature>
<name>A0ABR3QG04_9TREE</name>
<dbReference type="InterPro" id="IPR013261">
    <property type="entry name" value="Tim21"/>
</dbReference>
<comment type="caution">
    <text evidence="10">The sequence shown here is derived from an EMBL/GenBank/DDBJ whole genome shotgun (WGS) entry which is preliminary data.</text>
</comment>
<accession>A0ABR3QG04</accession>
<sequence>MPPRLVLPLAATCVGSASASRAFVLPLSVRSLHALSRPTAAAPALRLTRHLASHTDDPKYQPGAGARGRPAESTSELLERLEAEARRRATASDAQRDHAGPFPLGVGASGRRKPWKAWSDLGIRGKIGRAFRQSGNLAIILVGGGLFVILTIALTTELFAKNSPSVLYSQCIDMIRDSDALNGYLLPPLSYTHSPHSSAPTRGSAPVVHRAVRHPISGRDHLLITFWVHGRGRDEPEPLSWAKKWWGKAEGWTRQAGYLLGVASEPVEPATDIVQPVAAAAESKEASPGMLGRWASSLSLRGAASAVRSVTKSEPPGTYKIGEVRADYVKNAAGHFTLLSLVVDVPSSRAPHPGRATVYWSPEADREGLISRHR</sequence>
<feature type="transmembrane region" description="Helical" evidence="8">
    <location>
        <begin position="137"/>
        <end position="160"/>
    </location>
</feature>
<keyword evidence="11" id="KW-1185">Reference proteome</keyword>
<dbReference type="GeneID" id="95982402"/>
<evidence type="ECO:0000256" key="9">
    <source>
        <dbReference type="SAM" id="MobiDB-lite"/>
    </source>
</evidence>
<keyword evidence="8" id="KW-0811">Translocation</keyword>
<keyword evidence="8" id="KW-0813">Transport</keyword>
<dbReference type="EMBL" id="JBBXJM010000001">
    <property type="protein sequence ID" value="KAL1413585.1"/>
    <property type="molecule type" value="Genomic_DNA"/>
</dbReference>
<evidence type="ECO:0000256" key="2">
    <source>
        <dbReference type="ARBA" id="ARBA00010867"/>
    </source>
</evidence>
<evidence type="ECO:0000256" key="5">
    <source>
        <dbReference type="ARBA" id="ARBA00022989"/>
    </source>
</evidence>
<evidence type="ECO:0000256" key="4">
    <source>
        <dbReference type="ARBA" id="ARBA00022946"/>
    </source>
</evidence>
<dbReference type="Pfam" id="PF08294">
    <property type="entry name" value="TIM21"/>
    <property type="match status" value="1"/>
</dbReference>
<keyword evidence="7 8" id="KW-0472">Membrane</keyword>
<comment type="similarity">
    <text evidence="2 8">Belongs to the TIM21 family.</text>
</comment>
<dbReference type="PANTHER" id="PTHR13032">
    <property type="entry name" value="MITOCHONDRIAL IMPORT INNER MEMBRANE TRANSLOCASE SUBUNIT TIM21"/>
    <property type="match status" value="1"/>
</dbReference>
<comment type="function">
    <text evidence="8">Essential component of the TIM23 complex, a complex that mediates the translocation of transit peptide-containing proteins across the mitochondrial inner membrane.</text>
</comment>
<dbReference type="PANTHER" id="PTHR13032:SF6">
    <property type="entry name" value="MITOCHONDRIAL IMPORT INNER MEMBRANE TRANSLOCASE SUBUNIT TIM21"/>
    <property type="match status" value="1"/>
</dbReference>
<evidence type="ECO:0000313" key="10">
    <source>
        <dbReference type="EMBL" id="KAL1413585.1"/>
    </source>
</evidence>
<keyword evidence="8" id="KW-0999">Mitochondrion inner membrane</keyword>
<comment type="subunit">
    <text evidence="8">Component of the TIM23 complex.</text>
</comment>
<gene>
    <name evidence="10" type="ORF">Q8F55_001359</name>
</gene>
<evidence type="ECO:0000256" key="1">
    <source>
        <dbReference type="ARBA" id="ARBA00004304"/>
    </source>
</evidence>
<keyword evidence="8" id="KW-0653">Protein transport</keyword>
<evidence type="ECO:0000256" key="7">
    <source>
        <dbReference type="ARBA" id="ARBA00023136"/>
    </source>
</evidence>